<evidence type="ECO:0000313" key="2">
    <source>
        <dbReference type="Proteomes" id="UP000265520"/>
    </source>
</evidence>
<evidence type="ECO:0000313" key="1">
    <source>
        <dbReference type="EMBL" id="MCI50820.1"/>
    </source>
</evidence>
<comment type="caution">
    <text evidence="1">The sequence shown here is derived from an EMBL/GenBank/DDBJ whole genome shotgun (WGS) entry which is preliminary data.</text>
</comment>
<protein>
    <submittedName>
        <fullName evidence="1">Uncharacterized protein</fullName>
    </submittedName>
</protein>
<sequence length="88" mass="9716">AKEPACGAGFGDRMERASVGCTWRRGCGAWRRAVKNCLEGVSVFCARRNFIRRVARVECSSGAWRRCIWRVASVVELLLARGANANSI</sequence>
<reference evidence="1 2" key="1">
    <citation type="journal article" date="2018" name="Front. Plant Sci.">
        <title>Red Clover (Trifolium pratense) and Zigzag Clover (T. medium) - A Picture of Genomic Similarities and Differences.</title>
        <authorList>
            <person name="Dluhosova J."/>
            <person name="Istvanek J."/>
            <person name="Nedelnik J."/>
            <person name="Repkova J."/>
        </authorList>
    </citation>
    <scope>NUCLEOTIDE SEQUENCE [LARGE SCALE GENOMIC DNA]</scope>
    <source>
        <strain evidence="2">cv. 10/8</strain>
        <tissue evidence="1">Leaf</tissue>
    </source>
</reference>
<organism evidence="1 2">
    <name type="scientific">Trifolium medium</name>
    <dbReference type="NCBI Taxonomy" id="97028"/>
    <lineage>
        <taxon>Eukaryota</taxon>
        <taxon>Viridiplantae</taxon>
        <taxon>Streptophyta</taxon>
        <taxon>Embryophyta</taxon>
        <taxon>Tracheophyta</taxon>
        <taxon>Spermatophyta</taxon>
        <taxon>Magnoliopsida</taxon>
        <taxon>eudicotyledons</taxon>
        <taxon>Gunneridae</taxon>
        <taxon>Pentapetalae</taxon>
        <taxon>rosids</taxon>
        <taxon>fabids</taxon>
        <taxon>Fabales</taxon>
        <taxon>Fabaceae</taxon>
        <taxon>Papilionoideae</taxon>
        <taxon>50 kb inversion clade</taxon>
        <taxon>NPAAA clade</taxon>
        <taxon>Hologalegina</taxon>
        <taxon>IRL clade</taxon>
        <taxon>Trifolieae</taxon>
        <taxon>Trifolium</taxon>
    </lineage>
</organism>
<accession>A0A392SSC2</accession>
<dbReference type="EMBL" id="LXQA010422402">
    <property type="protein sequence ID" value="MCI50820.1"/>
    <property type="molecule type" value="Genomic_DNA"/>
</dbReference>
<name>A0A392SSC2_9FABA</name>
<dbReference type="Proteomes" id="UP000265520">
    <property type="component" value="Unassembled WGS sequence"/>
</dbReference>
<dbReference type="AlphaFoldDB" id="A0A392SSC2"/>
<keyword evidence="2" id="KW-1185">Reference proteome</keyword>
<feature type="non-terminal residue" evidence="1">
    <location>
        <position position="1"/>
    </location>
</feature>
<proteinExistence type="predicted"/>